<accession>A0A2K9EJM7</accession>
<dbReference type="PROSITE" id="PS00455">
    <property type="entry name" value="AMP_BINDING"/>
    <property type="match status" value="1"/>
</dbReference>
<evidence type="ECO:0000313" key="6">
    <source>
        <dbReference type="Proteomes" id="UP000233742"/>
    </source>
</evidence>
<keyword evidence="2" id="KW-0276">Fatty acid metabolism</keyword>
<dbReference type="InterPro" id="IPR020845">
    <property type="entry name" value="AMP-binding_CS"/>
</dbReference>
<sequence length="660" mass="73361">MTDQQLPSDDARSVPALLARNASRFGNRPAYREKEFGIWQSWTWAEAAEEVRALALGLMALGLKPGDHVGVIGRNRPAHYWSMIATQMCGGVPVPLYNDAAAEEMVYVLNHCGARFVICGDQEQVDKVLEVQAMPDAPQGIEQMIYTDKRGMRKYDHSRMNALADVQAEGRAAATRLGAELDKRIASLDYDSTCVMLYTSGTTGKPKGVVLSNRNIIETARNTSDFDHLTQSEEILAYLPMAWVGDFIFSIGQALWAGFTVNCPEDQQTMMTDLREIGPTYFFAPPRVFEGQLTNVMIRMEDAGRFKKWLFDRYMKVARRVGPAILDGETVSFGDRLSYGLGNLFVYGPLKNTLGYSRIRVGYTAGEAIGPEIFDFYRSLGINLKQLYGQTEASVFITQQPDGQVRSDTVGVPSPGVEVRIADNGEVFYRSPGTFVEYYKNAESTASTKDAEGWVATGDAGFFEEDTGHLRIIDRAKDVGKMADGTMFAPKYVENKLKFYPNILEAVVLGNGREFCTALINIDLGAVGNWAERNNISYASYQELAAHPQVYATIKEHVEAVNDSVAEDPMLSGCQIHRFLVLHKELDPDDGEMTRTRKVRRAVINEKFADLVGALYDGSDEIYTETEVTYEDGRKGKIKATLKIEDAQVFGETQQKVAAE</sequence>
<dbReference type="GO" id="GO:0016020">
    <property type="term" value="C:membrane"/>
    <property type="evidence" value="ECO:0007669"/>
    <property type="project" value="TreeGrafter"/>
</dbReference>
<dbReference type="AlphaFoldDB" id="A0A2K9EJM7"/>
<dbReference type="PANTHER" id="PTHR43272">
    <property type="entry name" value="LONG-CHAIN-FATTY-ACID--COA LIGASE"/>
    <property type="match status" value="1"/>
</dbReference>
<name>A0A2K9EJM7_9RHOB</name>
<organism evidence="5 6">
    <name type="scientific">Paracoccus tegillarcae</name>
    <dbReference type="NCBI Taxonomy" id="1529068"/>
    <lineage>
        <taxon>Bacteria</taxon>
        <taxon>Pseudomonadati</taxon>
        <taxon>Pseudomonadota</taxon>
        <taxon>Alphaproteobacteria</taxon>
        <taxon>Rhodobacterales</taxon>
        <taxon>Paracoccaceae</taxon>
        <taxon>Paracoccus</taxon>
    </lineage>
</organism>
<dbReference type="InterPro" id="IPR042099">
    <property type="entry name" value="ANL_N_sf"/>
</dbReference>
<dbReference type="Proteomes" id="UP000233742">
    <property type="component" value="Chromosome"/>
</dbReference>
<evidence type="ECO:0000256" key="3">
    <source>
        <dbReference type="ARBA" id="ARBA00023098"/>
    </source>
</evidence>
<evidence type="ECO:0000256" key="2">
    <source>
        <dbReference type="ARBA" id="ARBA00022832"/>
    </source>
</evidence>
<protein>
    <submittedName>
        <fullName evidence="5">Long-chain fatty acid--CoA ligase</fullName>
    </submittedName>
</protein>
<dbReference type="SUPFAM" id="SSF56801">
    <property type="entry name" value="Acetyl-CoA synthetase-like"/>
    <property type="match status" value="1"/>
</dbReference>
<keyword evidence="3" id="KW-0443">Lipid metabolism</keyword>
<dbReference type="Pfam" id="PF23562">
    <property type="entry name" value="AMP-binding_C_3"/>
    <property type="match status" value="1"/>
</dbReference>
<evidence type="ECO:0000256" key="1">
    <source>
        <dbReference type="ARBA" id="ARBA00022598"/>
    </source>
</evidence>
<evidence type="ECO:0000259" key="4">
    <source>
        <dbReference type="Pfam" id="PF00501"/>
    </source>
</evidence>
<dbReference type="EMBL" id="CP025408">
    <property type="protein sequence ID" value="AUH35213.1"/>
    <property type="molecule type" value="Genomic_DNA"/>
</dbReference>
<feature type="domain" description="AMP-dependent synthetase/ligase" evidence="4">
    <location>
        <begin position="19"/>
        <end position="439"/>
    </location>
</feature>
<dbReference type="RefSeq" id="WP_101461865.1">
    <property type="nucleotide sequence ID" value="NZ_CP025408.1"/>
</dbReference>
<keyword evidence="1 5" id="KW-0436">Ligase</keyword>
<proteinExistence type="predicted"/>
<dbReference type="PANTHER" id="PTHR43272:SF32">
    <property type="entry name" value="AMP-DEPENDENT SYNTHETASE_LIGASE DOMAIN-CONTAINING PROTEIN"/>
    <property type="match status" value="1"/>
</dbReference>
<dbReference type="Pfam" id="PF00501">
    <property type="entry name" value="AMP-binding"/>
    <property type="match status" value="1"/>
</dbReference>
<reference evidence="5 6" key="1">
    <citation type="submission" date="2017-12" db="EMBL/GenBank/DDBJ databases">
        <authorList>
            <person name="Hurst M.R.H."/>
        </authorList>
    </citation>
    <scope>NUCLEOTIDE SEQUENCE [LARGE SCALE GENOMIC DNA]</scope>
    <source>
        <strain evidence="5 6">BM15</strain>
    </source>
</reference>
<keyword evidence="6" id="KW-1185">Reference proteome</keyword>
<dbReference type="KEGG" id="paro:CUV01_04480"/>
<dbReference type="OrthoDB" id="9803968at2"/>
<dbReference type="Gene3D" id="3.40.50.12780">
    <property type="entry name" value="N-terminal domain of ligase-like"/>
    <property type="match status" value="1"/>
</dbReference>
<evidence type="ECO:0000313" key="5">
    <source>
        <dbReference type="EMBL" id="AUH35213.1"/>
    </source>
</evidence>
<dbReference type="InterPro" id="IPR000873">
    <property type="entry name" value="AMP-dep_synth/lig_dom"/>
</dbReference>
<gene>
    <name evidence="5" type="ORF">CUV01_04480</name>
</gene>
<dbReference type="GO" id="GO:0004467">
    <property type="term" value="F:long-chain fatty acid-CoA ligase activity"/>
    <property type="evidence" value="ECO:0007669"/>
    <property type="project" value="TreeGrafter"/>
</dbReference>